<sequence length="123" mass="13833">MVWKIPTLCHSTGIKTAGHHLVTTGPFFRLPAVLLQTSSMLPLRLMYCLQQPGLLVPVNAPARQEVVGQQPRFNDETFFHNLYQPAHIFHTAGRLRMRTNLHGYTGIPTGSRGTPQDCITLDW</sequence>
<reference evidence="1 2" key="1">
    <citation type="journal article" date="2013" name="Stand. Genomic Sci.">
        <title>Genomic Encyclopedia of Type Strains, Phase I: The one thousand microbial genomes (KMG-I) project.</title>
        <authorList>
            <person name="Kyrpides N.C."/>
            <person name="Woyke T."/>
            <person name="Eisen J.A."/>
            <person name="Garrity G."/>
            <person name="Lilburn T.G."/>
            <person name="Beck B.J."/>
            <person name="Whitman W.B."/>
            <person name="Hugenholtz P."/>
            <person name="Klenk H.P."/>
        </authorList>
    </citation>
    <scope>NUCLEOTIDE SEQUENCE [LARGE SCALE GENOMIC DNA]</scope>
    <source>
        <strain evidence="1 2">DSM 13484</strain>
    </source>
</reference>
<dbReference type="AlphaFoldDB" id="A0A562SMJ1"/>
<dbReference type="EMBL" id="VLLG01000006">
    <property type="protein sequence ID" value="TWI82519.1"/>
    <property type="molecule type" value="Genomic_DNA"/>
</dbReference>
<accession>A0A562SMJ1</accession>
<keyword evidence="2" id="KW-1185">Reference proteome</keyword>
<name>A0A562SMJ1_CHIJA</name>
<protein>
    <submittedName>
        <fullName evidence="1">Uncharacterized protein</fullName>
    </submittedName>
</protein>
<dbReference type="RefSeq" id="WP_145718681.1">
    <property type="nucleotide sequence ID" value="NZ_BAAAFY010000006.1"/>
</dbReference>
<organism evidence="1 2">
    <name type="scientific">Chitinophaga japonensis</name>
    <name type="common">Flexibacter japonensis</name>
    <dbReference type="NCBI Taxonomy" id="104662"/>
    <lineage>
        <taxon>Bacteria</taxon>
        <taxon>Pseudomonadati</taxon>
        <taxon>Bacteroidota</taxon>
        <taxon>Chitinophagia</taxon>
        <taxon>Chitinophagales</taxon>
        <taxon>Chitinophagaceae</taxon>
        <taxon>Chitinophaga</taxon>
    </lineage>
</organism>
<proteinExistence type="predicted"/>
<gene>
    <name evidence="1" type="ORF">LX66_5093</name>
</gene>
<evidence type="ECO:0000313" key="2">
    <source>
        <dbReference type="Proteomes" id="UP000316778"/>
    </source>
</evidence>
<comment type="caution">
    <text evidence="1">The sequence shown here is derived from an EMBL/GenBank/DDBJ whole genome shotgun (WGS) entry which is preliminary data.</text>
</comment>
<dbReference type="Proteomes" id="UP000316778">
    <property type="component" value="Unassembled WGS sequence"/>
</dbReference>
<evidence type="ECO:0000313" key="1">
    <source>
        <dbReference type="EMBL" id="TWI82519.1"/>
    </source>
</evidence>